<evidence type="ECO:0000313" key="2">
    <source>
        <dbReference type="EMBL" id="CAB4187976.1"/>
    </source>
</evidence>
<reference evidence="1" key="1">
    <citation type="submission" date="2020-05" db="EMBL/GenBank/DDBJ databases">
        <authorList>
            <person name="Chiriac C."/>
            <person name="Salcher M."/>
            <person name="Ghai R."/>
            <person name="Kavagutti S V."/>
        </authorList>
    </citation>
    <scope>NUCLEOTIDE SEQUENCE</scope>
</reference>
<organism evidence="1">
    <name type="scientific">uncultured Caudovirales phage</name>
    <dbReference type="NCBI Taxonomy" id="2100421"/>
    <lineage>
        <taxon>Viruses</taxon>
        <taxon>Duplodnaviria</taxon>
        <taxon>Heunggongvirae</taxon>
        <taxon>Uroviricota</taxon>
        <taxon>Caudoviricetes</taxon>
        <taxon>Peduoviridae</taxon>
        <taxon>Maltschvirus</taxon>
        <taxon>Maltschvirus maltsch</taxon>
    </lineage>
</organism>
<dbReference type="EMBL" id="LR797417">
    <property type="protein sequence ID" value="CAB4214847.1"/>
    <property type="molecule type" value="Genomic_DNA"/>
</dbReference>
<protein>
    <recommendedName>
        <fullName evidence="4">HNH endonuclease</fullName>
    </recommendedName>
</protein>
<sequence length="163" mass="19327">MKFPERCTCEFCLEVQTFHDRNGRETYALCCLCCGNRRGPSIKASEATKNGKPPAWTTRIKEEYDAQYKQKLLDWQLYNRNCDEQKSVEKKQRYKEYLQTSAWTRKRSQVMQRENYLCEGCRDFRATVVHHMTYDHIGQELLYELRALCANCHEKAHGPKTTL</sequence>
<evidence type="ECO:0000313" key="3">
    <source>
        <dbReference type="EMBL" id="CAB4214847.1"/>
    </source>
</evidence>
<dbReference type="EMBL" id="LR797118">
    <property type="protein sequence ID" value="CAB4187976.1"/>
    <property type="molecule type" value="Genomic_DNA"/>
</dbReference>
<gene>
    <name evidence="1" type="ORF">UFOVP1107_51</name>
    <name evidence="2" type="ORF">UFOVP1171_36</name>
    <name evidence="3" type="ORF">UFOVP1471_46</name>
</gene>
<name>A0A6J5QTG0_9CAUD</name>
<accession>A0A6J5QTG0</accession>
<proteinExistence type="predicted"/>
<evidence type="ECO:0000313" key="1">
    <source>
        <dbReference type="EMBL" id="CAB4184125.1"/>
    </source>
</evidence>
<evidence type="ECO:0008006" key="4">
    <source>
        <dbReference type="Google" id="ProtNLM"/>
    </source>
</evidence>
<dbReference type="EMBL" id="LR797050">
    <property type="protein sequence ID" value="CAB4184125.1"/>
    <property type="molecule type" value="Genomic_DNA"/>
</dbReference>